<evidence type="ECO:0000259" key="5">
    <source>
        <dbReference type="Pfam" id="PF00905"/>
    </source>
</evidence>
<organism evidence="7 8">
    <name type="scientific">Selenobaculum gibii</name>
    <dbReference type="NCBI Taxonomy" id="3054208"/>
    <lineage>
        <taxon>Bacteria</taxon>
        <taxon>Bacillati</taxon>
        <taxon>Bacillota</taxon>
        <taxon>Negativicutes</taxon>
        <taxon>Selenomonadales</taxon>
        <taxon>Selenomonadaceae</taxon>
        <taxon>Selenobaculum</taxon>
    </lineage>
</organism>
<comment type="similarity">
    <text evidence="2">Belongs to the transpeptidase family.</text>
</comment>
<sequence length="554" mass="61348">MPFPFARIYHLFLLLSAIGIILLARLFYLQIFISDDLAALGLLGRVQEVKMVSLRGDILARNGEKLTNSIEQYNLTIFPGKYYQKEGQVEELSKILSRDSEELKREIKSIVKPKVIAENLSEDIIKKINQLGLDGFIISKAKVRYGENIANHIVGYINKSDNKGVSGIEYLYDDILKVADEEYVAALIDARSELIPGLSYKKLHLPEPYGNNDVRLTIDYGIQKKVEEILDENKVHKAAVVVMNPKTGEILSMVSRPNFMPGKIEDYFSAEDSPLLNRAVSSYQPGSVFKLVVAAAALEKDIVKPKEVFNDDGFIDVDGIIFRGWDEKSGKRKLTFEEAIAYSSNPVLIQVGLKLGFENLKLFAQKFGFGNRTDLNFPNETLGNLPTNDQYHRGELANFSIGQGKCEVTPLQMACFTSAIANDGSIPSPKLVIEINNRHGDSIKMIKTKESKKIFSSKTAKILKDMMLGVTSYGTGQAAYVKEGGSAGKTGSAETGKVNEKGQSINHAWFVGFAPFDEPEYTVVVFVEDGMSGGNIAAPLFRQIIESIEKAEVT</sequence>
<dbReference type="Gene3D" id="3.90.1310.10">
    <property type="entry name" value="Penicillin-binding protein 2a (Domain 2)"/>
    <property type="match status" value="1"/>
</dbReference>
<feature type="transmembrane region" description="Helical" evidence="4">
    <location>
        <begin position="12"/>
        <end position="33"/>
    </location>
</feature>
<dbReference type="RefSeq" id="WP_147670624.1">
    <property type="nucleotide sequence ID" value="NZ_CP120678.1"/>
</dbReference>
<dbReference type="Pfam" id="PF00905">
    <property type="entry name" value="Transpeptidase"/>
    <property type="match status" value="1"/>
</dbReference>
<protein>
    <submittedName>
        <fullName evidence="7">Penicillin-binding transpeptidase domain-containing protein</fullName>
    </submittedName>
</protein>
<dbReference type="SUPFAM" id="SSF56519">
    <property type="entry name" value="Penicillin binding protein dimerisation domain"/>
    <property type="match status" value="1"/>
</dbReference>
<accession>A0A9Y2AJU4</accession>
<gene>
    <name evidence="7" type="ORF">P3F81_05450</name>
</gene>
<keyword evidence="3 4" id="KW-0472">Membrane</keyword>
<evidence type="ECO:0000256" key="3">
    <source>
        <dbReference type="ARBA" id="ARBA00023136"/>
    </source>
</evidence>
<evidence type="ECO:0000313" key="8">
    <source>
        <dbReference type="Proteomes" id="UP001243623"/>
    </source>
</evidence>
<evidence type="ECO:0000256" key="2">
    <source>
        <dbReference type="ARBA" id="ARBA00007171"/>
    </source>
</evidence>
<dbReference type="Proteomes" id="UP001243623">
    <property type="component" value="Chromosome"/>
</dbReference>
<reference evidence="7" key="1">
    <citation type="submission" date="2023-03" db="EMBL/GenBank/DDBJ databases">
        <title>Selenobaculum gbiensis gen. nov. sp. nov., a new bacterium isolated from the gut microbiota of IBD patient.</title>
        <authorList>
            <person name="Yeo S."/>
            <person name="Park H."/>
            <person name="Huh C.S."/>
        </authorList>
    </citation>
    <scope>NUCLEOTIDE SEQUENCE</scope>
    <source>
        <strain evidence="7">ICN-92133</strain>
    </source>
</reference>
<dbReference type="GO" id="GO:0005886">
    <property type="term" value="C:plasma membrane"/>
    <property type="evidence" value="ECO:0007669"/>
    <property type="project" value="TreeGrafter"/>
</dbReference>
<name>A0A9Y2AJU4_9FIRM</name>
<dbReference type="InterPro" id="IPR036138">
    <property type="entry name" value="PBP_dimer_sf"/>
</dbReference>
<dbReference type="Gene3D" id="3.40.710.10">
    <property type="entry name" value="DD-peptidase/beta-lactamase superfamily"/>
    <property type="match status" value="1"/>
</dbReference>
<dbReference type="SUPFAM" id="SSF56601">
    <property type="entry name" value="beta-lactamase/transpeptidase-like"/>
    <property type="match status" value="1"/>
</dbReference>
<keyword evidence="4" id="KW-1133">Transmembrane helix</keyword>
<dbReference type="KEGG" id="sgbi:P3F81_05450"/>
<dbReference type="InterPro" id="IPR050515">
    <property type="entry name" value="Beta-lactam/transpept"/>
</dbReference>
<dbReference type="AlphaFoldDB" id="A0A9Y2AJU4"/>
<dbReference type="GO" id="GO:0008658">
    <property type="term" value="F:penicillin binding"/>
    <property type="evidence" value="ECO:0007669"/>
    <property type="project" value="InterPro"/>
</dbReference>
<evidence type="ECO:0000313" key="7">
    <source>
        <dbReference type="EMBL" id="WIW71742.1"/>
    </source>
</evidence>
<dbReference type="EMBL" id="CP120678">
    <property type="protein sequence ID" value="WIW71742.1"/>
    <property type="molecule type" value="Genomic_DNA"/>
</dbReference>
<keyword evidence="4" id="KW-0812">Transmembrane</keyword>
<keyword evidence="8" id="KW-1185">Reference proteome</keyword>
<dbReference type="InterPro" id="IPR001460">
    <property type="entry name" value="PCN-bd_Tpept"/>
</dbReference>
<feature type="domain" description="Penicillin-binding protein dimerisation" evidence="6">
    <location>
        <begin position="53"/>
        <end position="177"/>
    </location>
</feature>
<dbReference type="InterPro" id="IPR005311">
    <property type="entry name" value="PBP_dimer"/>
</dbReference>
<comment type="subcellular location">
    <subcellularLocation>
        <location evidence="1">Membrane</location>
    </subcellularLocation>
</comment>
<feature type="domain" description="Penicillin-binding protein transpeptidase" evidence="5">
    <location>
        <begin position="239"/>
        <end position="546"/>
    </location>
</feature>
<evidence type="ECO:0000256" key="1">
    <source>
        <dbReference type="ARBA" id="ARBA00004370"/>
    </source>
</evidence>
<dbReference type="Pfam" id="PF03717">
    <property type="entry name" value="PBP_dimer"/>
    <property type="match status" value="1"/>
</dbReference>
<dbReference type="GO" id="GO:0071555">
    <property type="term" value="P:cell wall organization"/>
    <property type="evidence" value="ECO:0007669"/>
    <property type="project" value="TreeGrafter"/>
</dbReference>
<dbReference type="InterPro" id="IPR012338">
    <property type="entry name" value="Beta-lactam/transpept-like"/>
</dbReference>
<proteinExistence type="inferred from homology"/>
<dbReference type="PANTHER" id="PTHR30627">
    <property type="entry name" value="PEPTIDOGLYCAN D,D-TRANSPEPTIDASE"/>
    <property type="match status" value="1"/>
</dbReference>
<evidence type="ECO:0000259" key="6">
    <source>
        <dbReference type="Pfam" id="PF03717"/>
    </source>
</evidence>
<evidence type="ECO:0000256" key="4">
    <source>
        <dbReference type="SAM" id="Phobius"/>
    </source>
</evidence>